<dbReference type="KEGG" id="ela:UCREL1_2899"/>
<sequence length="140" mass="15524">MYHNILSTLSTALVFAAVPLAAGQNYLTITSPMANDVLSVGSPWQIEWDTNIGGQVLLYLNSRSTNSTTLLDCGMIEVPINNIGQMRWDVAENSTFDGGKWLCDNWSSSPDAVIFHIIILSLDDRQKHYSPPFKIQHQAV</sequence>
<proteinExistence type="predicted"/>
<accession>M7SZU1</accession>
<feature type="chain" id="PRO_5004085113" evidence="1">
    <location>
        <begin position="24"/>
        <end position="140"/>
    </location>
</feature>
<evidence type="ECO:0000256" key="1">
    <source>
        <dbReference type="SAM" id="SignalP"/>
    </source>
</evidence>
<dbReference type="EMBL" id="KB705972">
    <property type="protein sequence ID" value="EMR70068.1"/>
    <property type="molecule type" value="Genomic_DNA"/>
</dbReference>
<organism evidence="2 3">
    <name type="scientific">Eutypa lata (strain UCR-EL1)</name>
    <name type="common">Grapevine dieback disease fungus</name>
    <name type="synonym">Eutypa armeniacae</name>
    <dbReference type="NCBI Taxonomy" id="1287681"/>
    <lineage>
        <taxon>Eukaryota</taxon>
        <taxon>Fungi</taxon>
        <taxon>Dikarya</taxon>
        <taxon>Ascomycota</taxon>
        <taxon>Pezizomycotina</taxon>
        <taxon>Sordariomycetes</taxon>
        <taxon>Xylariomycetidae</taxon>
        <taxon>Xylariales</taxon>
        <taxon>Diatrypaceae</taxon>
        <taxon>Eutypa</taxon>
    </lineage>
</organism>
<evidence type="ECO:0000313" key="2">
    <source>
        <dbReference type="EMBL" id="EMR70068.1"/>
    </source>
</evidence>
<feature type="signal peptide" evidence="1">
    <location>
        <begin position="1"/>
        <end position="23"/>
    </location>
</feature>
<reference evidence="3" key="1">
    <citation type="journal article" date="2013" name="Genome Announc.">
        <title>Draft genome sequence of the grapevine dieback fungus Eutypa lata UCR-EL1.</title>
        <authorList>
            <person name="Blanco-Ulate B."/>
            <person name="Rolshausen P.E."/>
            <person name="Cantu D."/>
        </authorList>
    </citation>
    <scope>NUCLEOTIDE SEQUENCE [LARGE SCALE GENOMIC DNA]</scope>
    <source>
        <strain evidence="3">UCR-EL1</strain>
    </source>
</reference>
<keyword evidence="3" id="KW-1185">Reference proteome</keyword>
<evidence type="ECO:0000313" key="3">
    <source>
        <dbReference type="Proteomes" id="UP000012174"/>
    </source>
</evidence>
<dbReference type="AlphaFoldDB" id="M7SZU1"/>
<gene>
    <name evidence="2" type="ORF">UCREL1_2899</name>
</gene>
<name>M7SZU1_EUTLA</name>
<dbReference type="OrthoDB" id="2260257at2759"/>
<protein>
    <submittedName>
        <fullName evidence="2">Uncharacterized protein</fullName>
    </submittedName>
</protein>
<dbReference type="Proteomes" id="UP000012174">
    <property type="component" value="Unassembled WGS sequence"/>
</dbReference>
<dbReference type="HOGENOM" id="CLU_1906739_0_0_1"/>
<keyword evidence="1" id="KW-0732">Signal</keyword>